<evidence type="ECO:0000259" key="10">
    <source>
        <dbReference type="PROSITE" id="PS50263"/>
    </source>
</evidence>
<comment type="pathway">
    <text evidence="8">Protein modification; lipoprotein biosynthesis (N-acyl transfer).</text>
</comment>
<feature type="domain" description="CN hydrolase" evidence="10">
    <location>
        <begin position="212"/>
        <end position="466"/>
    </location>
</feature>
<dbReference type="InterPro" id="IPR036526">
    <property type="entry name" value="C-N_Hydrolase_sf"/>
</dbReference>
<name>A0ABV1NUN5_9ACTN</name>
<dbReference type="EMBL" id="JBEGDP010000002">
    <property type="protein sequence ID" value="MEQ7846211.1"/>
    <property type="molecule type" value="Genomic_DNA"/>
</dbReference>
<comment type="subcellular location">
    <subcellularLocation>
        <location evidence="1 8">Cell membrane</location>
        <topology evidence="1 8">Multi-pass membrane protein</topology>
    </subcellularLocation>
</comment>
<comment type="catalytic activity">
    <reaction evidence="8">
        <text>N-terminal S-1,2-diacyl-sn-glyceryl-L-cysteinyl-[lipoprotein] + a glycerophospholipid = N-acyl-S-1,2-diacyl-sn-glyceryl-L-cysteinyl-[lipoprotein] + a 2-acyl-sn-glycero-3-phospholipid + H(+)</text>
        <dbReference type="Rhea" id="RHEA:48228"/>
        <dbReference type="Rhea" id="RHEA-COMP:14681"/>
        <dbReference type="Rhea" id="RHEA-COMP:14684"/>
        <dbReference type="ChEBI" id="CHEBI:15378"/>
        <dbReference type="ChEBI" id="CHEBI:136912"/>
        <dbReference type="ChEBI" id="CHEBI:140656"/>
        <dbReference type="ChEBI" id="CHEBI:140657"/>
        <dbReference type="ChEBI" id="CHEBI:140660"/>
        <dbReference type="EC" id="2.3.1.269"/>
    </reaction>
</comment>
<evidence type="ECO:0000256" key="2">
    <source>
        <dbReference type="ARBA" id="ARBA00022475"/>
    </source>
</evidence>
<evidence type="ECO:0000256" key="7">
    <source>
        <dbReference type="ARBA" id="ARBA00023315"/>
    </source>
</evidence>
<keyword evidence="7 8" id="KW-0012">Acyltransferase</keyword>
<feature type="region of interest" description="Disordered" evidence="9">
    <location>
        <begin position="506"/>
        <end position="526"/>
    </location>
</feature>
<dbReference type="NCBIfam" id="TIGR00546">
    <property type="entry name" value="lnt"/>
    <property type="match status" value="1"/>
</dbReference>
<dbReference type="PANTHER" id="PTHR38686:SF1">
    <property type="entry name" value="APOLIPOPROTEIN N-ACYLTRANSFERASE"/>
    <property type="match status" value="1"/>
</dbReference>
<gene>
    <name evidence="8 11" type="primary">lnt</name>
    <name evidence="11" type="ORF">V6R90_02900</name>
</gene>
<keyword evidence="3 8" id="KW-0808">Transferase</keyword>
<dbReference type="Pfam" id="PF00795">
    <property type="entry name" value="CN_hydrolase"/>
    <property type="match status" value="1"/>
</dbReference>
<dbReference type="Pfam" id="PF20154">
    <property type="entry name" value="LNT_N"/>
    <property type="match status" value="1"/>
</dbReference>
<dbReference type="InterPro" id="IPR003010">
    <property type="entry name" value="C-N_Hydrolase"/>
</dbReference>
<dbReference type="PANTHER" id="PTHR38686">
    <property type="entry name" value="APOLIPOPROTEIN N-ACYLTRANSFERASE"/>
    <property type="match status" value="1"/>
</dbReference>
<comment type="caution">
    <text evidence="11">The sequence shown here is derived from an EMBL/GenBank/DDBJ whole genome shotgun (WGS) entry which is preliminary data.</text>
</comment>
<comment type="function">
    <text evidence="8">Catalyzes the phospholipid dependent N-acylation of the N-terminal cysteine of apolipoprotein, the last step in lipoprotein maturation.</text>
</comment>
<keyword evidence="5 8" id="KW-1133">Transmembrane helix</keyword>
<protein>
    <recommendedName>
        <fullName evidence="8">Apolipoprotein N-acyltransferase</fullName>
        <shortName evidence="8">ALP N-acyltransferase</shortName>
        <ecNumber evidence="8">2.3.1.269</ecNumber>
    </recommendedName>
</protein>
<evidence type="ECO:0000256" key="4">
    <source>
        <dbReference type="ARBA" id="ARBA00022692"/>
    </source>
</evidence>
<feature type="transmembrane region" description="Helical" evidence="8">
    <location>
        <begin position="48"/>
        <end position="65"/>
    </location>
</feature>
<reference evidence="11 12" key="1">
    <citation type="submission" date="2024-02" db="EMBL/GenBank/DDBJ databases">
        <title>Full genome sequence of Nocardioides kribbensis.</title>
        <authorList>
            <person name="Poletto B.L."/>
            <person name="Silva G."/>
            <person name="Galante D."/>
            <person name="Campos K.R."/>
            <person name="Santos M.B.N."/>
            <person name="Sacchi C.T."/>
        </authorList>
    </citation>
    <scope>NUCLEOTIDE SEQUENCE [LARGE SCALE GENOMIC DNA]</scope>
    <source>
        <strain evidence="11 12">O4R</strain>
    </source>
</reference>
<dbReference type="PROSITE" id="PS50263">
    <property type="entry name" value="CN_HYDROLASE"/>
    <property type="match status" value="1"/>
</dbReference>
<feature type="transmembrane region" description="Helical" evidence="8">
    <location>
        <begin position="105"/>
        <end position="126"/>
    </location>
</feature>
<keyword evidence="2 8" id="KW-1003">Cell membrane</keyword>
<evidence type="ECO:0000256" key="6">
    <source>
        <dbReference type="ARBA" id="ARBA00023136"/>
    </source>
</evidence>
<organism evidence="11 12">
    <name type="scientific">Nocardioides kribbensis</name>
    <dbReference type="NCBI Taxonomy" id="305517"/>
    <lineage>
        <taxon>Bacteria</taxon>
        <taxon>Bacillati</taxon>
        <taxon>Actinomycetota</taxon>
        <taxon>Actinomycetes</taxon>
        <taxon>Propionibacteriales</taxon>
        <taxon>Nocardioidaceae</taxon>
        <taxon>Nocardioides</taxon>
    </lineage>
</organism>
<accession>A0ABV1NUN5</accession>
<dbReference type="Gene3D" id="3.60.110.10">
    <property type="entry name" value="Carbon-nitrogen hydrolase"/>
    <property type="match status" value="1"/>
</dbReference>
<comment type="caution">
    <text evidence="8">Lacks conserved residue(s) required for the propagation of feature annotation.</text>
</comment>
<feature type="transmembrane region" description="Helical" evidence="8">
    <location>
        <begin position="71"/>
        <end position="93"/>
    </location>
</feature>
<feature type="transmembrane region" description="Helical" evidence="8">
    <location>
        <begin position="177"/>
        <end position="196"/>
    </location>
</feature>
<dbReference type="Proteomes" id="UP001482520">
    <property type="component" value="Unassembled WGS sequence"/>
</dbReference>
<keyword evidence="12" id="KW-1185">Reference proteome</keyword>
<dbReference type="CDD" id="cd07571">
    <property type="entry name" value="ALP_N-acyl_transferase"/>
    <property type="match status" value="1"/>
</dbReference>
<evidence type="ECO:0000256" key="9">
    <source>
        <dbReference type="SAM" id="MobiDB-lite"/>
    </source>
</evidence>
<dbReference type="InterPro" id="IPR045378">
    <property type="entry name" value="LNT_N"/>
</dbReference>
<comment type="similarity">
    <text evidence="8">Belongs to the CN hydrolase family. Apolipoprotein N-acyltransferase subfamily.</text>
</comment>
<dbReference type="InterPro" id="IPR004563">
    <property type="entry name" value="Apolipo_AcylTrfase"/>
</dbReference>
<evidence type="ECO:0000313" key="12">
    <source>
        <dbReference type="Proteomes" id="UP001482520"/>
    </source>
</evidence>
<evidence type="ECO:0000256" key="8">
    <source>
        <dbReference type="HAMAP-Rule" id="MF_01148"/>
    </source>
</evidence>
<dbReference type="EC" id="2.3.1.269" evidence="8"/>
<evidence type="ECO:0000313" key="11">
    <source>
        <dbReference type="EMBL" id="MEQ7846211.1"/>
    </source>
</evidence>
<dbReference type="GO" id="GO:0016746">
    <property type="term" value="F:acyltransferase activity"/>
    <property type="evidence" value="ECO:0007669"/>
    <property type="project" value="UniProtKB-KW"/>
</dbReference>
<evidence type="ECO:0000256" key="3">
    <source>
        <dbReference type="ARBA" id="ARBA00022679"/>
    </source>
</evidence>
<dbReference type="SUPFAM" id="SSF56317">
    <property type="entry name" value="Carbon-nitrogen hydrolase"/>
    <property type="match status" value="1"/>
</dbReference>
<evidence type="ECO:0000256" key="5">
    <source>
        <dbReference type="ARBA" id="ARBA00022989"/>
    </source>
</evidence>
<evidence type="ECO:0000256" key="1">
    <source>
        <dbReference type="ARBA" id="ARBA00004651"/>
    </source>
</evidence>
<dbReference type="HAMAP" id="MF_01148">
    <property type="entry name" value="Lnt"/>
    <property type="match status" value="1"/>
</dbReference>
<proteinExistence type="inferred from homology"/>
<keyword evidence="6 8" id="KW-0472">Membrane</keyword>
<feature type="transmembrane region" description="Helical" evidence="8">
    <location>
        <begin position="146"/>
        <end position="170"/>
    </location>
</feature>
<keyword evidence="4 8" id="KW-0812">Transmembrane</keyword>
<sequence length="526" mass="54846">MLIRSLGALLAGAALSLAFEPVAVPAVLPLAVAAFFVCAHGLSARRGLVVGLAFGLSFYLVHIWWMRAVAVPAWIALSVVEALFYAALGAAVARLSTAPRTRGAWPLWAGAAWVAAEVVRSGWPFSGMPWGRLAFAVVDTPVAASLPWVGMVGVSALLALGSALLAWLVVATGRSRLAGGGALAGLVALLAVPALAPYDAGARELDEAPGTATVAAVQGDVPGPLGNDVLYDFRQVTENHVQATVDLAADVASGEAARPDFVLWPENSTAVDPFSDVTTRTGIERAVGAIGVPVVVGGLVDDGPDHVLNQGIVWDPVSGAGERYTKWHPVPYGEYIPFRQLLDVNFGELARIQRDMRAGTRVEPLEVAGVSVADAICFDIAYDDGIYAQVTRGGELLTVQTSNATFIQTDQIDQQFAITRLRAIETGRWTVVASTNGVSGVISPTGEVVETADPRTTAVLVSEVGLTSTVTPGVRVGPWVARLCILASLLGLLAAVVPYRRRPTLTHRTSGSAPALAGHSSERGPA</sequence>
<dbReference type="RefSeq" id="WP_349803739.1">
    <property type="nucleotide sequence ID" value="NZ_JBEGDP010000002.1"/>
</dbReference>